<proteinExistence type="predicted"/>
<keyword evidence="3 6" id="KW-0812">Transmembrane</keyword>
<evidence type="ECO:0000256" key="2">
    <source>
        <dbReference type="ARBA" id="ARBA00022475"/>
    </source>
</evidence>
<feature type="domain" description="ABC3 transporter permease C-terminal" evidence="7">
    <location>
        <begin position="288"/>
        <end position="404"/>
    </location>
</feature>
<feature type="transmembrane region" description="Helical" evidence="6">
    <location>
        <begin position="333"/>
        <end position="355"/>
    </location>
</feature>
<evidence type="ECO:0000259" key="8">
    <source>
        <dbReference type="Pfam" id="PF12704"/>
    </source>
</evidence>
<feature type="transmembrane region" description="Helical" evidence="6">
    <location>
        <begin position="688"/>
        <end position="712"/>
    </location>
</feature>
<comment type="caution">
    <text evidence="9">The sequence shown here is derived from an EMBL/GenBank/DDBJ whole genome shotgun (WGS) entry which is preliminary data.</text>
</comment>
<feature type="domain" description="MacB-like periplasmic core" evidence="8">
    <location>
        <begin position="465"/>
        <end position="613"/>
    </location>
</feature>
<evidence type="ECO:0000256" key="6">
    <source>
        <dbReference type="SAM" id="Phobius"/>
    </source>
</evidence>
<comment type="subcellular location">
    <subcellularLocation>
        <location evidence="1">Cell membrane</location>
        <topology evidence="1">Multi-pass membrane protein</topology>
    </subcellularLocation>
</comment>
<keyword evidence="5 6" id="KW-0472">Membrane</keyword>
<dbReference type="InterPro" id="IPR025857">
    <property type="entry name" value="MacB_PCD"/>
</dbReference>
<feature type="transmembrane region" description="Helical" evidence="6">
    <location>
        <begin position="375"/>
        <end position="398"/>
    </location>
</feature>
<dbReference type="Proteomes" id="UP001155034">
    <property type="component" value="Unassembled WGS sequence"/>
</dbReference>
<dbReference type="Pfam" id="PF02687">
    <property type="entry name" value="FtsX"/>
    <property type="match status" value="2"/>
</dbReference>
<gene>
    <name evidence="9" type="ORF">GGP82_002201</name>
</gene>
<feature type="transmembrane region" description="Helical" evidence="6">
    <location>
        <begin position="429"/>
        <end position="450"/>
    </location>
</feature>
<dbReference type="PANTHER" id="PTHR30572:SF18">
    <property type="entry name" value="ABC-TYPE MACROLIDE FAMILY EXPORT SYSTEM PERMEASE COMPONENT 2"/>
    <property type="match status" value="1"/>
</dbReference>
<dbReference type="RefSeq" id="WP_259083655.1">
    <property type="nucleotide sequence ID" value="NZ_JANTYZ010000005.1"/>
</dbReference>
<accession>A0A9X2RGA2</accession>
<dbReference type="PANTHER" id="PTHR30572">
    <property type="entry name" value="MEMBRANE COMPONENT OF TRANSPORTER-RELATED"/>
    <property type="match status" value="1"/>
</dbReference>
<feature type="domain" description="ABC3 transporter permease C-terminal" evidence="7">
    <location>
        <begin position="691"/>
        <end position="804"/>
    </location>
</feature>
<feature type="transmembrane region" description="Helical" evidence="6">
    <location>
        <begin position="21"/>
        <end position="41"/>
    </location>
</feature>
<dbReference type="GO" id="GO:0005886">
    <property type="term" value="C:plasma membrane"/>
    <property type="evidence" value="ECO:0007669"/>
    <property type="project" value="UniProtKB-SubCell"/>
</dbReference>
<keyword evidence="2" id="KW-1003">Cell membrane</keyword>
<dbReference type="InterPro" id="IPR003838">
    <property type="entry name" value="ABC3_permease_C"/>
</dbReference>
<reference evidence="9" key="1">
    <citation type="submission" date="2022-08" db="EMBL/GenBank/DDBJ databases">
        <title>Genomic Encyclopedia of Type Strains, Phase V (KMG-V): Genome sequencing to study the core and pangenomes of soil and plant-associated prokaryotes.</title>
        <authorList>
            <person name="Whitman W."/>
        </authorList>
    </citation>
    <scope>NUCLEOTIDE SEQUENCE</scope>
    <source>
        <strain evidence="9">SP2016B</strain>
    </source>
</reference>
<feature type="transmembrane region" description="Helical" evidence="6">
    <location>
        <begin position="740"/>
        <end position="763"/>
    </location>
</feature>
<sequence>MLRNDLTTALRALRRHPSYSVINVVGLAVGIAACLLISLFVRHELSYDTFHEDADRIHRLVSDWGDTAMPASTWPTINAIQEQNPSLELAPFFETRAVVHRNTKQFNEDPVFVARPSFFEVFTFPTRRGTAKEAFSRPYTAVLTPAMADKYFGDAHAVGKTLQMTGLNGGDRTVEVTVAGVLAPLPEASHFHPQIVVSWATMDAAFNFTEAQRESSGGGFRAYLKVPDGTAPDSLAATFTEQAKARRGDDWRGATLRLQPLTDIHLYSDLSLEIEPNGSAAYVALFVAVALFILLLAGMNVVNLSTARAVDRAQEIGVRKTIGADRPQLIRQFLAEAAVLVGSAGVLAVGLAAGARPLIRSLTGMPLSFGTFADPYTLLTLGGIALVTTLGAGSYPAFVLSRFDPARVLGGSPGVHRTRGPGTSILRRGLVVFQCATAVVLVAGTIAAYWQLDYLQDADLGFDAEQVVTVPQPPAADAPSISRSFRRDVAQHPGVTAVSEGSEPMPGDLQASVGVAVSGLGVAPEERHKLRLVTVGQGFFKTLGVAPIAGRTFEWDRPADSSGVVLNRAAAERLLTDLPPDRRTLEAALGQQLDVNVGFLGRDLEVIGIVDNFHLATLHQRVEPMAFFLTPILQDTYYLRVDLDETVSGLAGLQEVWQRYFPNAPFAYEFADQSFAAAYRSDQRVATLLGVFAGLAVLVAGLGLFGLAAFAARQRRHEIGVRKAVGASAGQIVGLISKDFLRLVGIAIAVAIPLAYVALTQWLDTFAYHFDLGPGVLLWAGTGVLLVALLTVSVQALRAARIDPATVLRNE</sequence>
<keyword evidence="4 6" id="KW-1133">Transmembrane helix</keyword>
<evidence type="ECO:0000313" key="10">
    <source>
        <dbReference type="Proteomes" id="UP001155034"/>
    </source>
</evidence>
<evidence type="ECO:0000259" key="7">
    <source>
        <dbReference type="Pfam" id="PF02687"/>
    </source>
</evidence>
<evidence type="ECO:0000256" key="1">
    <source>
        <dbReference type="ARBA" id="ARBA00004651"/>
    </source>
</evidence>
<dbReference type="EMBL" id="JANTYZ010000005">
    <property type="protein sequence ID" value="MCS3865643.1"/>
    <property type="molecule type" value="Genomic_DNA"/>
</dbReference>
<dbReference type="AlphaFoldDB" id="A0A9X2RGA2"/>
<evidence type="ECO:0000256" key="3">
    <source>
        <dbReference type="ARBA" id="ARBA00022692"/>
    </source>
</evidence>
<feature type="transmembrane region" description="Helical" evidence="6">
    <location>
        <begin position="775"/>
        <end position="794"/>
    </location>
</feature>
<evidence type="ECO:0000313" key="9">
    <source>
        <dbReference type="EMBL" id="MCS3865643.1"/>
    </source>
</evidence>
<feature type="transmembrane region" description="Helical" evidence="6">
    <location>
        <begin position="280"/>
        <end position="302"/>
    </location>
</feature>
<dbReference type="GO" id="GO:0022857">
    <property type="term" value="F:transmembrane transporter activity"/>
    <property type="evidence" value="ECO:0007669"/>
    <property type="project" value="TreeGrafter"/>
</dbReference>
<evidence type="ECO:0000256" key="4">
    <source>
        <dbReference type="ARBA" id="ARBA00022989"/>
    </source>
</evidence>
<organism evidence="9 10">
    <name type="scientific">Salinibacter ruber</name>
    <dbReference type="NCBI Taxonomy" id="146919"/>
    <lineage>
        <taxon>Bacteria</taxon>
        <taxon>Pseudomonadati</taxon>
        <taxon>Rhodothermota</taxon>
        <taxon>Rhodothermia</taxon>
        <taxon>Rhodothermales</taxon>
        <taxon>Salinibacteraceae</taxon>
        <taxon>Salinibacter</taxon>
    </lineage>
</organism>
<dbReference type="InterPro" id="IPR050250">
    <property type="entry name" value="Macrolide_Exporter_MacB"/>
</dbReference>
<protein>
    <submittedName>
        <fullName evidence="9">ABC transport system permease protein</fullName>
    </submittedName>
</protein>
<name>A0A9X2RGA2_9BACT</name>
<feature type="domain" description="MacB-like periplasmic core" evidence="8">
    <location>
        <begin position="20"/>
        <end position="240"/>
    </location>
</feature>
<dbReference type="PROSITE" id="PS51257">
    <property type="entry name" value="PROKAR_LIPOPROTEIN"/>
    <property type="match status" value="1"/>
</dbReference>
<dbReference type="Pfam" id="PF12704">
    <property type="entry name" value="MacB_PCD"/>
    <property type="match status" value="2"/>
</dbReference>
<evidence type="ECO:0000256" key="5">
    <source>
        <dbReference type="ARBA" id="ARBA00023136"/>
    </source>
</evidence>